<dbReference type="AlphaFoldDB" id="A0AB34K3Z1"/>
<keyword evidence="1" id="KW-0732">Signal</keyword>
<organism evidence="2 3">
    <name type="scientific">Prymnesium parvum</name>
    <name type="common">Toxic golden alga</name>
    <dbReference type="NCBI Taxonomy" id="97485"/>
    <lineage>
        <taxon>Eukaryota</taxon>
        <taxon>Haptista</taxon>
        <taxon>Haptophyta</taxon>
        <taxon>Prymnesiophyceae</taxon>
        <taxon>Prymnesiales</taxon>
        <taxon>Prymnesiaceae</taxon>
        <taxon>Prymnesium</taxon>
    </lineage>
</organism>
<evidence type="ECO:0000313" key="3">
    <source>
        <dbReference type="Proteomes" id="UP001515480"/>
    </source>
</evidence>
<comment type="caution">
    <text evidence="2">The sequence shown here is derived from an EMBL/GenBank/DDBJ whole genome shotgun (WGS) entry which is preliminary data.</text>
</comment>
<accession>A0AB34K3Z1</accession>
<proteinExistence type="predicted"/>
<feature type="chain" id="PRO_5044230366" evidence="1">
    <location>
        <begin position="22"/>
        <end position="141"/>
    </location>
</feature>
<dbReference type="Proteomes" id="UP001515480">
    <property type="component" value="Unassembled WGS sequence"/>
</dbReference>
<reference evidence="2 3" key="1">
    <citation type="journal article" date="2024" name="Science">
        <title>Giant polyketide synthase enzymes in the biosynthesis of giant marine polyether toxins.</title>
        <authorList>
            <person name="Fallon T.R."/>
            <person name="Shende V.V."/>
            <person name="Wierzbicki I.H."/>
            <person name="Pendleton A.L."/>
            <person name="Watervoot N.F."/>
            <person name="Auber R.P."/>
            <person name="Gonzalez D.J."/>
            <person name="Wisecaver J.H."/>
            <person name="Moore B.S."/>
        </authorList>
    </citation>
    <scope>NUCLEOTIDE SEQUENCE [LARGE SCALE GENOMIC DNA]</scope>
    <source>
        <strain evidence="2 3">12B1</strain>
    </source>
</reference>
<gene>
    <name evidence="2" type="ORF">AB1Y20_009369</name>
</gene>
<protein>
    <submittedName>
        <fullName evidence="2">Uncharacterized protein</fullName>
    </submittedName>
</protein>
<feature type="signal peptide" evidence="1">
    <location>
        <begin position="1"/>
        <end position="21"/>
    </location>
</feature>
<keyword evidence="3" id="KW-1185">Reference proteome</keyword>
<dbReference type="EMBL" id="JBGBPQ010000002">
    <property type="protein sequence ID" value="KAL1527998.1"/>
    <property type="molecule type" value="Genomic_DNA"/>
</dbReference>
<evidence type="ECO:0000256" key="1">
    <source>
        <dbReference type="SAM" id="SignalP"/>
    </source>
</evidence>
<sequence length="141" mass="14874">MASRLGWPSAVVVALSALTAAKLLYEDEESGLNGSHIGSSGVQRVRLQRSGVSADAASESSIALAHDLRGLVKEADERFAMKTLRICTADGETVRTLENPDGSSCIGDAWRCVWDGSLLYVASVDEPCGPLRQAGAAKRRG</sequence>
<evidence type="ECO:0000313" key="2">
    <source>
        <dbReference type="EMBL" id="KAL1527998.1"/>
    </source>
</evidence>
<name>A0AB34K3Z1_PRYPA</name>